<keyword evidence="4" id="KW-0239">DNA-directed DNA polymerase</keyword>
<dbReference type="GO" id="GO:0003887">
    <property type="term" value="F:DNA-directed DNA polymerase activity"/>
    <property type="evidence" value="ECO:0007669"/>
    <property type="project" value="UniProtKB-KW"/>
</dbReference>
<feature type="compositionally biased region" description="Basic and acidic residues" evidence="2">
    <location>
        <begin position="51"/>
        <end position="65"/>
    </location>
</feature>
<keyword evidence="5" id="KW-1185">Reference proteome</keyword>
<proteinExistence type="predicted"/>
<sequence>MKGPLTSSIANMPKSKTRAKPDLESQPAAKKRRLESPSGSQAEAKSSFADVLEKLKDETGERPDTEGGADCWSRPQLNGIDEARDKIVFQQIDIEDNYDGFRPVIRMYGVTESGHSVLAHFHDFLPYFYVPQPRAFQAEDLDAFRQYLNSMTSDHAVLKAEIIKKRTLWGYKGDDAVPFIKLTLSNPKWVPKVRDKSLNHFRSDHGEA</sequence>
<dbReference type="InterPro" id="IPR012337">
    <property type="entry name" value="RNaseH-like_sf"/>
</dbReference>
<dbReference type="InterPro" id="IPR050240">
    <property type="entry name" value="DNA_pol_type-B"/>
</dbReference>
<keyword evidence="4" id="KW-0548">Nucleotidyltransferase</keyword>
<evidence type="ECO:0000313" key="4">
    <source>
        <dbReference type="EMBL" id="KAL0060857.1"/>
    </source>
</evidence>
<protein>
    <submittedName>
        <fullName evidence="4">DNA-directed DNA polymerase delta</fullName>
        <ecNumber evidence="4">2.7.7.7</ecNumber>
    </submittedName>
</protein>
<accession>A0ABR2ZGS1</accession>
<feature type="domain" description="DNA polymerase delta/zeta catalytic subunit N-terminal" evidence="3">
    <location>
        <begin position="124"/>
        <end position="190"/>
    </location>
</feature>
<evidence type="ECO:0000313" key="5">
    <source>
        <dbReference type="Proteomes" id="UP001437256"/>
    </source>
</evidence>
<feature type="compositionally biased region" description="Polar residues" evidence="2">
    <location>
        <begin position="1"/>
        <end position="10"/>
    </location>
</feature>
<keyword evidence="4" id="KW-0808">Transferase</keyword>
<dbReference type="PANTHER" id="PTHR10322">
    <property type="entry name" value="DNA POLYMERASE CATALYTIC SUBUNIT"/>
    <property type="match status" value="1"/>
</dbReference>
<comment type="catalytic activity">
    <reaction evidence="1">
        <text>DNA(n) + a 2'-deoxyribonucleoside 5'-triphosphate = DNA(n+1) + diphosphate</text>
        <dbReference type="Rhea" id="RHEA:22508"/>
        <dbReference type="Rhea" id="RHEA-COMP:17339"/>
        <dbReference type="Rhea" id="RHEA-COMP:17340"/>
        <dbReference type="ChEBI" id="CHEBI:33019"/>
        <dbReference type="ChEBI" id="CHEBI:61560"/>
        <dbReference type="ChEBI" id="CHEBI:173112"/>
        <dbReference type="EC" id="2.7.7.7"/>
    </reaction>
</comment>
<dbReference type="Pfam" id="PF24055">
    <property type="entry name" value="POL3_N"/>
    <property type="match status" value="1"/>
</dbReference>
<organism evidence="4 5">
    <name type="scientific">Marasmius tenuissimus</name>
    <dbReference type="NCBI Taxonomy" id="585030"/>
    <lineage>
        <taxon>Eukaryota</taxon>
        <taxon>Fungi</taxon>
        <taxon>Dikarya</taxon>
        <taxon>Basidiomycota</taxon>
        <taxon>Agaricomycotina</taxon>
        <taxon>Agaricomycetes</taxon>
        <taxon>Agaricomycetidae</taxon>
        <taxon>Agaricales</taxon>
        <taxon>Marasmiineae</taxon>
        <taxon>Marasmiaceae</taxon>
        <taxon>Marasmius</taxon>
    </lineage>
</organism>
<dbReference type="Proteomes" id="UP001437256">
    <property type="component" value="Unassembled WGS sequence"/>
</dbReference>
<dbReference type="Gene3D" id="3.30.342.10">
    <property type="entry name" value="DNA Polymerase, chain B, domain 1"/>
    <property type="match status" value="1"/>
</dbReference>
<dbReference type="EMBL" id="JBBXMP010000158">
    <property type="protein sequence ID" value="KAL0060857.1"/>
    <property type="molecule type" value="Genomic_DNA"/>
</dbReference>
<dbReference type="PANTHER" id="PTHR10322:SF23">
    <property type="entry name" value="DNA POLYMERASE DELTA CATALYTIC SUBUNIT"/>
    <property type="match status" value="1"/>
</dbReference>
<dbReference type="EC" id="2.7.7.7" evidence="4"/>
<dbReference type="InterPro" id="IPR056435">
    <property type="entry name" value="DPOD/Z_N"/>
</dbReference>
<evidence type="ECO:0000256" key="2">
    <source>
        <dbReference type="SAM" id="MobiDB-lite"/>
    </source>
</evidence>
<name>A0ABR2ZGS1_9AGAR</name>
<dbReference type="SUPFAM" id="SSF53098">
    <property type="entry name" value="Ribonuclease H-like"/>
    <property type="match status" value="1"/>
</dbReference>
<reference evidence="4 5" key="1">
    <citation type="submission" date="2024-05" db="EMBL/GenBank/DDBJ databases">
        <title>A draft genome resource for the thread blight pathogen Marasmius tenuissimus strain MS-2.</title>
        <authorList>
            <person name="Yulfo-Soto G.E."/>
            <person name="Baruah I.K."/>
            <person name="Amoako-Attah I."/>
            <person name="Bukari Y."/>
            <person name="Meinhardt L.W."/>
            <person name="Bailey B.A."/>
            <person name="Cohen S.P."/>
        </authorList>
    </citation>
    <scope>NUCLEOTIDE SEQUENCE [LARGE SCALE GENOMIC DNA]</scope>
    <source>
        <strain evidence="4 5">MS-2</strain>
    </source>
</reference>
<comment type="caution">
    <text evidence="4">The sequence shown here is derived from an EMBL/GenBank/DDBJ whole genome shotgun (WGS) entry which is preliminary data.</text>
</comment>
<evidence type="ECO:0000256" key="1">
    <source>
        <dbReference type="ARBA" id="ARBA00049244"/>
    </source>
</evidence>
<feature type="region of interest" description="Disordered" evidence="2">
    <location>
        <begin position="1"/>
        <end position="76"/>
    </location>
</feature>
<evidence type="ECO:0000259" key="3">
    <source>
        <dbReference type="Pfam" id="PF24055"/>
    </source>
</evidence>
<gene>
    <name evidence="4" type="primary">POL3_2</name>
    <name evidence="4" type="ORF">AAF712_012321</name>
</gene>